<evidence type="ECO:0000313" key="20">
    <source>
        <dbReference type="EMBL" id="KAG2452374.1"/>
    </source>
</evidence>
<comment type="similarity">
    <text evidence="2">Belongs to the polyprenol kinase family.</text>
</comment>
<proteinExistence type="inferred from homology"/>
<feature type="compositionally biased region" description="Pro residues" evidence="18">
    <location>
        <begin position="645"/>
        <end position="663"/>
    </location>
</feature>
<keyword evidence="6" id="KW-0812">Transmembrane</keyword>
<feature type="region of interest" description="Disordered" evidence="18">
    <location>
        <begin position="484"/>
        <end position="508"/>
    </location>
</feature>
<dbReference type="InterPro" id="IPR039606">
    <property type="entry name" value="Phytol/farnesol_kinase"/>
</dbReference>
<comment type="caution">
    <text evidence="20">The sequence shown here is derived from an EMBL/GenBank/DDBJ whole genome shotgun (WGS) entry which is preliminary data.</text>
</comment>
<evidence type="ECO:0000256" key="6">
    <source>
        <dbReference type="ARBA" id="ARBA00022692"/>
    </source>
</evidence>
<gene>
    <name evidence="20" type="ORF">HYH02_002620</name>
</gene>
<evidence type="ECO:0000256" key="13">
    <source>
        <dbReference type="ARBA" id="ARBA00023136"/>
    </source>
</evidence>
<keyword evidence="11" id="KW-0809">Transit peptide</keyword>
<dbReference type="Proteomes" id="UP000613740">
    <property type="component" value="Unassembled WGS sequence"/>
</dbReference>
<evidence type="ECO:0000256" key="4">
    <source>
        <dbReference type="ARBA" id="ARBA00022640"/>
    </source>
</evidence>
<dbReference type="InterPro" id="IPR002893">
    <property type="entry name" value="Znf_MYND"/>
</dbReference>
<comment type="subcellular location">
    <subcellularLocation>
        <location evidence="1">Plastid</location>
        <location evidence="1">Chloroplast membrane</location>
        <topology evidence="1">Multi-pass membrane protein</topology>
    </subcellularLocation>
</comment>
<accession>A0A835WS16</accession>
<dbReference type="Pfam" id="PF01753">
    <property type="entry name" value="zf-MYND"/>
    <property type="match status" value="1"/>
</dbReference>
<evidence type="ECO:0000256" key="18">
    <source>
        <dbReference type="SAM" id="MobiDB-lite"/>
    </source>
</evidence>
<evidence type="ECO:0000256" key="12">
    <source>
        <dbReference type="ARBA" id="ARBA00022989"/>
    </source>
</evidence>
<keyword evidence="3" id="KW-0150">Chloroplast</keyword>
<evidence type="ECO:0000256" key="11">
    <source>
        <dbReference type="ARBA" id="ARBA00022946"/>
    </source>
</evidence>
<name>A0A835WS16_9CHLO</name>
<evidence type="ECO:0000256" key="15">
    <source>
        <dbReference type="ARBA" id="ARBA00039024"/>
    </source>
</evidence>
<dbReference type="OrthoDB" id="544200at2759"/>
<feature type="region of interest" description="Disordered" evidence="18">
    <location>
        <begin position="286"/>
        <end position="321"/>
    </location>
</feature>
<comment type="pathway">
    <text evidence="14">Cofactor biosynthesis; tocopherol biosynthesis.</text>
</comment>
<dbReference type="Gene3D" id="6.10.140.2220">
    <property type="match status" value="1"/>
</dbReference>
<evidence type="ECO:0000256" key="2">
    <source>
        <dbReference type="ARBA" id="ARBA00010794"/>
    </source>
</evidence>
<dbReference type="GO" id="GO:0010276">
    <property type="term" value="F:phytol kinase activity"/>
    <property type="evidence" value="ECO:0007669"/>
    <property type="project" value="UniProtKB-EC"/>
</dbReference>
<reference evidence="20" key="1">
    <citation type="journal article" date="2020" name="bioRxiv">
        <title>Comparative genomics of Chlamydomonas.</title>
        <authorList>
            <person name="Craig R.J."/>
            <person name="Hasan A.R."/>
            <person name="Ness R.W."/>
            <person name="Keightley P.D."/>
        </authorList>
    </citation>
    <scope>NUCLEOTIDE SEQUENCE</scope>
    <source>
        <strain evidence="20">CCAP 11/173</strain>
    </source>
</reference>
<dbReference type="PANTHER" id="PTHR32523:SF8">
    <property type="entry name" value="DOLICHOL KINASE"/>
    <property type="match status" value="1"/>
</dbReference>
<dbReference type="GO" id="GO:0009507">
    <property type="term" value="C:chloroplast"/>
    <property type="evidence" value="ECO:0007669"/>
    <property type="project" value="UniProtKB-SubCell"/>
</dbReference>
<evidence type="ECO:0000256" key="3">
    <source>
        <dbReference type="ARBA" id="ARBA00022528"/>
    </source>
</evidence>
<keyword evidence="12" id="KW-1133">Transmembrane helix</keyword>
<evidence type="ECO:0000256" key="17">
    <source>
        <dbReference type="PROSITE-ProRule" id="PRU00134"/>
    </source>
</evidence>
<organism evidence="20 21">
    <name type="scientific">Chlamydomonas schloesseri</name>
    <dbReference type="NCBI Taxonomy" id="2026947"/>
    <lineage>
        <taxon>Eukaryota</taxon>
        <taxon>Viridiplantae</taxon>
        <taxon>Chlorophyta</taxon>
        <taxon>core chlorophytes</taxon>
        <taxon>Chlorophyceae</taxon>
        <taxon>CS clade</taxon>
        <taxon>Chlamydomonadales</taxon>
        <taxon>Chlamydomonadaceae</taxon>
        <taxon>Chlamydomonas</taxon>
    </lineage>
</organism>
<feature type="region of interest" description="Disordered" evidence="18">
    <location>
        <begin position="1095"/>
        <end position="1117"/>
    </location>
</feature>
<dbReference type="EC" id="2.7.1.182" evidence="15"/>
<feature type="compositionally biased region" description="Low complexity" evidence="18">
    <location>
        <begin position="635"/>
        <end position="644"/>
    </location>
</feature>
<keyword evidence="21" id="KW-1185">Reference proteome</keyword>
<feature type="compositionally biased region" description="Gly residues" evidence="18">
    <location>
        <begin position="484"/>
        <end position="496"/>
    </location>
</feature>
<evidence type="ECO:0000256" key="8">
    <source>
        <dbReference type="ARBA" id="ARBA00022771"/>
    </source>
</evidence>
<evidence type="ECO:0000256" key="16">
    <source>
        <dbReference type="ARBA" id="ARBA00048889"/>
    </source>
</evidence>
<dbReference type="EMBL" id="JAEHOD010000005">
    <property type="protein sequence ID" value="KAG2452374.1"/>
    <property type="molecule type" value="Genomic_DNA"/>
</dbReference>
<keyword evidence="7" id="KW-0479">Metal-binding</keyword>
<dbReference type="SUPFAM" id="SSF144232">
    <property type="entry name" value="HIT/MYND zinc finger-like"/>
    <property type="match status" value="1"/>
</dbReference>
<keyword evidence="9" id="KW-0418">Kinase</keyword>
<keyword evidence="10" id="KW-0862">Zinc</keyword>
<evidence type="ECO:0000256" key="7">
    <source>
        <dbReference type="ARBA" id="ARBA00022723"/>
    </source>
</evidence>
<feature type="domain" description="MYND-type" evidence="19">
    <location>
        <begin position="1240"/>
        <end position="1282"/>
    </location>
</feature>
<dbReference type="GO" id="GO:0008270">
    <property type="term" value="F:zinc ion binding"/>
    <property type="evidence" value="ECO:0007669"/>
    <property type="project" value="UniProtKB-KW"/>
</dbReference>
<keyword evidence="4" id="KW-0934">Plastid</keyword>
<comment type="catalytic activity">
    <reaction evidence="16">
        <text>phytol + CTP = phytyl phosphate + CDP + H(+)</text>
        <dbReference type="Rhea" id="RHEA:38055"/>
        <dbReference type="ChEBI" id="CHEBI:15378"/>
        <dbReference type="ChEBI" id="CHEBI:17327"/>
        <dbReference type="ChEBI" id="CHEBI:37563"/>
        <dbReference type="ChEBI" id="CHEBI:58069"/>
        <dbReference type="ChEBI" id="CHEBI:75483"/>
        <dbReference type="EC" id="2.7.1.182"/>
    </reaction>
</comment>
<evidence type="ECO:0000256" key="1">
    <source>
        <dbReference type="ARBA" id="ARBA00004508"/>
    </source>
</evidence>
<dbReference type="GO" id="GO:0016020">
    <property type="term" value="C:membrane"/>
    <property type="evidence" value="ECO:0007669"/>
    <property type="project" value="UniProtKB-SubCell"/>
</dbReference>
<evidence type="ECO:0000256" key="10">
    <source>
        <dbReference type="ARBA" id="ARBA00022833"/>
    </source>
</evidence>
<feature type="compositionally biased region" description="Low complexity" evidence="18">
    <location>
        <begin position="286"/>
        <end position="308"/>
    </location>
</feature>
<feature type="region of interest" description="Disordered" evidence="18">
    <location>
        <begin position="628"/>
        <end position="664"/>
    </location>
</feature>
<evidence type="ECO:0000256" key="14">
    <source>
        <dbReference type="ARBA" id="ARBA00024015"/>
    </source>
</evidence>
<protein>
    <recommendedName>
        <fullName evidence="15">phytol kinase</fullName>
        <ecNumber evidence="15">2.7.1.182</ecNumber>
    </recommendedName>
</protein>
<evidence type="ECO:0000256" key="9">
    <source>
        <dbReference type="ARBA" id="ARBA00022777"/>
    </source>
</evidence>
<dbReference type="PROSITE" id="PS50865">
    <property type="entry name" value="ZF_MYND_2"/>
    <property type="match status" value="1"/>
</dbReference>
<keyword evidence="5" id="KW-0808">Transferase</keyword>
<keyword evidence="8 17" id="KW-0863">Zinc-finger</keyword>
<evidence type="ECO:0000313" key="21">
    <source>
        <dbReference type="Proteomes" id="UP000613740"/>
    </source>
</evidence>
<evidence type="ECO:0000259" key="19">
    <source>
        <dbReference type="PROSITE" id="PS50865"/>
    </source>
</evidence>
<evidence type="ECO:0000256" key="5">
    <source>
        <dbReference type="ARBA" id="ARBA00022679"/>
    </source>
</evidence>
<dbReference type="PANTHER" id="PTHR32523">
    <property type="entry name" value="PHYTOL KINASE 1, CHLOROPLASTIC"/>
    <property type="match status" value="1"/>
</dbReference>
<sequence>MALSGSTYHGDGWYSGCAHYVLVHHPQLVVRLLEAWAWVSRWPALWFDRLSETTTGSAISDCGIWDVVWAVINAVTDLVATLWPPSYVDAPPPPPEVQEAWGRAVRAVVDMDSFRCCAAAMAAARRQLQPSLRATAADSGVAASALPYAHGCLTHSLKLASVLTDKRLDMQEALGPAGQAALWQQLAESSFLEHACGLRLAVAAAGAPVAMMAAASGDAQAIAARLTADVDPNLQHLLLLAVERATAADHTGRSPGLHDDWAAHELPLRVCGDGVVLWHYLPSTDSSSSSTGSSGASSSVQRAQAVQQRQRRERASVQAAATAEAQAREAARGLAAALQSSLTKPEVQVFVGALALKALSAFSAKLAVCGAGEAAASAGSSTCTSSSSSSSGCSGAAAGSGGRGCEVAAATPAVVPRAALGLPAGVADSFVTQIAIKWDLQTEASTARTAAYVGCCLRTACSAWGGSSSGGECGGCGGESGSGASGSGSGASGSGSGASTAPVEARPTPSPVQVYRQLLSLSELLVALDERYVRLDRQDQEQRFGTYDERCGGSAWTQMLAHAVVALTRCVAALPPAAAAPRLVAVWRLLVRAGWLEHSFRVSGYRRDSLAAYGNWLLRRLQHIPRPSTTAAEAGPRQPEQQRPQPGPPRRPQPQPPQGPPPYTLRCALDAGWVPLLEAALRGHARSEDDTVLGFFPAERLCRLADAALRRPGIFPALLAHGDAVQVSALIVTMGKAMTKLTRVAPEYKSYEEGTEVTKPYHGDPRSVWRLQLLALLEQLLPVVEGGWRQQQGAAEEEAAAGTGAAAGTSAAAGVGAVAAGRAEQLLHLNAGLSSSNGRVDASGDGFQPSPPPAGVRAMSLAADLGSGPDMQQLLGMMGGGPPAPGSPQQVQLQTLAMRAAAEWLPRLLATPPVPLPLPEHLPARSIPALPISWEVWRPHGAYRVVLRWLLALARQFLAARRRQLAADEAARGGLEGAAGAAGSGAGAGGAATQSGADAAAAAAAAKQLERAKREAAGAEWRCWRKLLLDMKAHEQVLQLLTHAPGIHSHSNIQSIRAMAGELLPQALVALELLMAADPVGTVVAVVEAFPPDASNKRRSAQKRNVAGGGGAKGKGKAGAATTAAAAGTAAVAESTADALLPFSADLAALLRRHGQPECHGKLGMVEALCIWHQECFGRSSAAAQPHSRPSGSEGQDKREVRLSAAALVPPVELPALWAAREEAEGGVGRRRLGCGYVWCEELAGDSEQGLKLKSCGGCGRVAYCSAACQRADWAAGHKFACTRG</sequence>
<keyword evidence="13" id="KW-0472">Membrane</keyword>